<keyword evidence="3" id="KW-1185">Reference proteome</keyword>
<protein>
    <submittedName>
        <fullName evidence="2">p-hydroxylaminobenzoate lyase</fullName>
    </submittedName>
</protein>
<evidence type="ECO:0000313" key="2">
    <source>
        <dbReference type="EMBL" id="CDM25398.1"/>
    </source>
</evidence>
<dbReference type="GO" id="GO:0016829">
    <property type="term" value="F:lyase activity"/>
    <property type="evidence" value="ECO:0007669"/>
    <property type="project" value="UniProtKB-KW"/>
</dbReference>
<feature type="region of interest" description="Disordered" evidence="1">
    <location>
        <begin position="1"/>
        <end position="29"/>
    </location>
</feature>
<dbReference type="Proteomes" id="UP000019805">
    <property type="component" value="Chromosome"/>
</dbReference>
<evidence type="ECO:0000256" key="1">
    <source>
        <dbReference type="SAM" id="MobiDB-lite"/>
    </source>
</evidence>
<dbReference type="EMBL" id="HG916765">
    <property type="protein sequence ID" value="CDM25398.1"/>
    <property type="molecule type" value="Genomic_DNA"/>
</dbReference>
<dbReference type="HOGENOM" id="CLU_099539_0_1_4"/>
<dbReference type="PATRIC" id="fig|1437824.5.peg.2918"/>
<name>W8X019_CASD6</name>
<dbReference type="KEGG" id="cdn:BN940_14766"/>
<dbReference type="eggNOG" id="ENOG502ZRZ3">
    <property type="taxonomic scope" value="Bacteria"/>
</dbReference>
<dbReference type="Pfam" id="PF16155">
    <property type="entry name" value="PnbB"/>
    <property type="match status" value="1"/>
</dbReference>
<dbReference type="InterPro" id="IPR032345">
    <property type="entry name" value="PnbB"/>
</dbReference>
<evidence type="ECO:0000313" key="3">
    <source>
        <dbReference type="Proteomes" id="UP000019805"/>
    </source>
</evidence>
<keyword evidence="2" id="KW-0456">Lyase</keyword>
<sequence length="183" mass="19703">MDMDMSSDTSTDTSRDTDTGPTDTGTDGGVAALHRLIRPVTDFIGAQPLDAALGERLNRRFPADGPLYAQVLDLCRAGLREGWICPREHGGIRYGRVIPPDQALGGFSVDIVLMKDIAGPRHRHPLGEIDLILPVSGPSGPARFDGHPAGWLVYGPDSVHRPTVSSGEAFVLYLLPQGQIDFH</sequence>
<organism evidence="2 3">
    <name type="scientific">Castellaniella defragrans (strain DSM 12143 / CCUG 39792 / 65Phen)</name>
    <name type="common">Alcaligenes defragrans</name>
    <dbReference type="NCBI Taxonomy" id="1437824"/>
    <lineage>
        <taxon>Bacteria</taxon>
        <taxon>Pseudomonadati</taxon>
        <taxon>Pseudomonadota</taxon>
        <taxon>Betaproteobacteria</taxon>
        <taxon>Burkholderiales</taxon>
        <taxon>Alcaligenaceae</taxon>
        <taxon>Castellaniella</taxon>
    </lineage>
</organism>
<proteinExistence type="predicted"/>
<reference evidence="2 3" key="1">
    <citation type="journal article" date="2014" name="BMC Microbiol.">
        <title>The oxygen-independent metabolism of cyclic monoterpenes in Castellaniella defragrans 65Phen.</title>
        <authorList>
            <person name="Petasch J."/>
            <person name="Disch E.M."/>
            <person name="Markert S."/>
            <person name="Becher D."/>
            <person name="Schweder T."/>
            <person name="Huttel B."/>
            <person name="Reinhardt R."/>
            <person name="Harder J."/>
        </authorList>
    </citation>
    <scope>NUCLEOTIDE SEQUENCE [LARGE SCALE GENOMIC DNA]</scope>
    <source>
        <strain evidence="2">65Phen</strain>
    </source>
</reference>
<gene>
    <name evidence="2" type="ORF">BN940_14766</name>
</gene>
<dbReference type="AlphaFoldDB" id="W8X019"/>
<dbReference type="STRING" id="1437824.BN940_14766"/>
<accession>W8X019</accession>
<feature type="compositionally biased region" description="Low complexity" evidence="1">
    <location>
        <begin position="1"/>
        <end position="12"/>
    </location>
</feature>